<organism evidence="2 3">
    <name type="scientific">Candidatus Gemmiger excrementipullorum</name>
    <dbReference type="NCBI Taxonomy" id="2838610"/>
    <lineage>
        <taxon>Bacteria</taxon>
        <taxon>Bacillati</taxon>
        <taxon>Bacillota</taxon>
        <taxon>Clostridia</taxon>
        <taxon>Eubacteriales</taxon>
        <taxon>Gemmiger</taxon>
    </lineage>
</organism>
<evidence type="ECO:0008006" key="4">
    <source>
        <dbReference type="Google" id="ProtNLM"/>
    </source>
</evidence>
<keyword evidence="1" id="KW-1133">Transmembrane helix</keyword>
<proteinExistence type="predicted"/>
<accession>A0A9D1XZF9</accession>
<dbReference type="EMBL" id="DXEI01000014">
    <property type="protein sequence ID" value="HIX93962.1"/>
    <property type="molecule type" value="Genomic_DNA"/>
</dbReference>
<keyword evidence="1" id="KW-0472">Membrane</keyword>
<keyword evidence="1" id="KW-0812">Transmembrane</keyword>
<comment type="caution">
    <text evidence="2">The sequence shown here is derived from an EMBL/GenBank/DDBJ whole genome shotgun (WGS) entry which is preliminary data.</text>
</comment>
<evidence type="ECO:0000313" key="3">
    <source>
        <dbReference type="Proteomes" id="UP000886751"/>
    </source>
</evidence>
<evidence type="ECO:0000256" key="1">
    <source>
        <dbReference type="SAM" id="Phobius"/>
    </source>
</evidence>
<sequence length="260" mass="28570">MGLFNLNYDRPGPGVSPDAPRKKGWRRLLEVLGRDMWDFFRAGLLALVSALPYAFGVWFSIATHALLPLLAAGVLGGMILAPQLCGLYDTILRSLRDEPGFWWTTYRRAWKTNLKPSLAPGAVGGVLLAMQAFVAAHLVLEQGTAVAVALLLGVLCILALGQYVLAQVVLLNMGFGGILRNAVLLFFAYLPRTALGVVWQVAYWAAIALLYPLSTPVVVLCNFWVPALLSLMSIYPGLDQSFSIEENIRKMREEQLQNKP</sequence>
<feature type="transmembrane region" description="Helical" evidence="1">
    <location>
        <begin position="65"/>
        <end position="88"/>
    </location>
</feature>
<dbReference type="AlphaFoldDB" id="A0A9D1XZF9"/>
<gene>
    <name evidence="2" type="ORF">H9846_00665</name>
</gene>
<feature type="transmembrane region" description="Helical" evidence="1">
    <location>
        <begin position="146"/>
        <end position="171"/>
    </location>
</feature>
<feature type="transmembrane region" description="Helical" evidence="1">
    <location>
        <begin position="39"/>
        <end position="59"/>
    </location>
</feature>
<feature type="transmembrane region" description="Helical" evidence="1">
    <location>
        <begin position="117"/>
        <end position="140"/>
    </location>
</feature>
<protein>
    <recommendedName>
        <fullName evidence="4">DUF624 domain-containing protein</fullName>
    </recommendedName>
</protein>
<reference evidence="2" key="1">
    <citation type="journal article" date="2021" name="PeerJ">
        <title>Extensive microbial diversity within the chicken gut microbiome revealed by metagenomics and culture.</title>
        <authorList>
            <person name="Gilroy R."/>
            <person name="Ravi A."/>
            <person name="Getino M."/>
            <person name="Pursley I."/>
            <person name="Horton D.L."/>
            <person name="Alikhan N.F."/>
            <person name="Baker D."/>
            <person name="Gharbi K."/>
            <person name="Hall N."/>
            <person name="Watson M."/>
            <person name="Adriaenssens E.M."/>
            <person name="Foster-Nyarko E."/>
            <person name="Jarju S."/>
            <person name="Secka A."/>
            <person name="Antonio M."/>
            <person name="Oren A."/>
            <person name="Chaudhuri R.R."/>
            <person name="La Ragione R."/>
            <person name="Hildebrand F."/>
            <person name="Pallen M.J."/>
        </authorList>
    </citation>
    <scope>NUCLEOTIDE SEQUENCE</scope>
    <source>
        <strain evidence="2">ChiHecec2B26-7398</strain>
    </source>
</reference>
<reference evidence="2" key="2">
    <citation type="submission" date="2021-04" db="EMBL/GenBank/DDBJ databases">
        <authorList>
            <person name="Gilroy R."/>
        </authorList>
    </citation>
    <scope>NUCLEOTIDE SEQUENCE</scope>
    <source>
        <strain evidence="2">ChiHecec2B26-7398</strain>
    </source>
</reference>
<dbReference type="Proteomes" id="UP000886751">
    <property type="component" value="Unassembled WGS sequence"/>
</dbReference>
<name>A0A9D1XZF9_9FIRM</name>
<evidence type="ECO:0000313" key="2">
    <source>
        <dbReference type="EMBL" id="HIX93962.1"/>
    </source>
</evidence>